<comment type="function">
    <text evidence="2 9">PPIases accelerate the folding of proteins. It catalyzes the cis-trans isomerization of proline imidic peptide bonds in oligopeptides.</text>
</comment>
<evidence type="ECO:0000259" key="12">
    <source>
        <dbReference type="PROSITE" id="PS50102"/>
    </source>
</evidence>
<keyword evidence="5 9" id="KW-0697">Rotamase</keyword>
<feature type="region of interest" description="Disordered" evidence="10">
    <location>
        <begin position="165"/>
        <end position="189"/>
    </location>
</feature>
<evidence type="ECO:0000256" key="9">
    <source>
        <dbReference type="RuleBase" id="RU365081"/>
    </source>
</evidence>
<evidence type="ECO:0000256" key="4">
    <source>
        <dbReference type="ARBA" id="ARBA00022884"/>
    </source>
</evidence>
<feature type="domain" description="RRM" evidence="12">
    <location>
        <begin position="240"/>
        <end position="318"/>
    </location>
</feature>
<comment type="subcellular location">
    <subcellularLocation>
        <location evidence="3 9">Nucleus</location>
    </subcellularLocation>
</comment>
<dbReference type="GO" id="GO:0003755">
    <property type="term" value="F:peptidyl-prolyl cis-trans isomerase activity"/>
    <property type="evidence" value="ECO:0007669"/>
    <property type="project" value="UniProtKB-UniRule"/>
</dbReference>
<proteinExistence type="inferred from homology"/>
<evidence type="ECO:0000256" key="6">
    <source>
        <dbReference type="ARBA" id="ARBA00023235"/>
    </source>
</evidence>
<keyword evidence="14" id="KW-1185">Reference proteome</keyword>
<dbReference type="InterPro" id="IPR000504">
    <property type="entry name" value="RRM_dom"/>
</dbReference>
<feature type="compositionally biased region" description="Basic and acidic residues" evidence="10">
    <location>
        <begin position="177"/>
        <end position="187"/>
    </location>
</feature>
<reference evidence="13" key="1">
    <citation type="submission" date="2025-08" db="UniProtKB">
        <authorList>
            <consortium name="Ensembl"/>
        </authorList>
    </citation>
    <scope>IDENTIFICATION</scope>
</reference>
<evidence type="ECO:0000259" key="11">
    <source>
        <dbReference type="PROSITE" id="PS50072"/>
    </source>
</evidence>
<dbReference type="FunFam" id="2.40.100.10:FF:000016">
    <property type="entry name" value="Peptidyl-prolyl cis-trans isomerase"/>
    <property type="match status" value="1"/>
</dbReference>
<dbReference type="InterPro" id="IPR002130">
    <property type="entry name" value="Cyclophilin-type_PPIase_dom"/>
</dbReference>
<dbReference type="InterPro" id="IPR035979">
    <property type="entry name" value="RBD_domain_sf"/>
</dbReference>
<feature type="compositionally biased region" description="Basic and acidic residues" evidence="10">
    <location>
        <begin position="475"/>
        <end position="491"/>
    </location>
</feature>
<dbReference type="SUPFAM" id="SSF50891">
    <property type="entry name" value="Cyclophilin-like"/>
    <property type="match status" value="1"/>
</dbReference>
<dbReference type="InterPro" id="IPR029000">
    <property type="entry name" value="Cyclophilin-like_dom_sf"/>
</dbReference>
<comment type="catalytic activity">
    <reaction evidence="1 9">
        <text>[protein]-peptidylproline (omega=180) = [protein]-peptidylproline (omega=0)</text>
        <dbReference type="Rhea" id="RHEA:16237"/>
        <dbReference type="Rhea" id="RHEA-COMP:10747"/>
        <dbReference type="Rhea" id="RHEA-COMP:10748"/>
        <dbReference type="ChEBI" id="CHEBI:83833"/>
        <dbReference type="ChEBI" id="CHEBI:83834"/>
        <dbReference type="EC" id="5.2.1.8"/>
    </reaction>
</comment>
<keyword evidence="4 8" id="KW-0694">RNA-binding</keyword>
<dbReference type="Gene3D" id="3.30.70.330">
    <property type="match status" value="1"/>
</dbReference>
<dbReference type="AlphaFoldDB" id="A0A3Q3M5D0"/>
<dbReference type="GeneTree" id="ENSGT00940000156283"/>
<dbReference type="InterPro" id="IPR012677">
    <property type="entry name" value="Nucleotide-bd_a/b_plait_sf"/>
</dbReference>
<dbReference type="SUPFAM" id="SSF54928">
    <property type="entry name" value="RNA-binding domain, RBD"/>
    <property type="match status" value="1"/>
</dbReference>
<dbReference type="GO" id="GO:0005634">
    <property type="term" value="C:nucleus"/>
    <property type="evidence" value="ECO:0007669"/>
    <property type="project" value="UniProtKB-SubCell"/>
</dbReference>
<accession>A0A3Q3M5D0</accession>
<dbReference type="InterPro" id="IPR035538">
    <property type="entry name" value="Cyclophilin_PPIL4"/>
</dbReference>
<dbReference type="PROSITE" id="PS50102">
    <property type="entry name" value="RRM"/>
    <property type="match status" value="1"/>
</dbReference>
<protein>
    <recommendedName>
        <fullName evidence="9">Peptidyl-prolyl cis-trans isomerase</fullName>
        <shortName evidence="9">PPIase</shortName>
        <ecNumber evidence="9">5.2.1.8</ecNumber>
    </recommendedName>
</protein>
<evidence type="ECO:0000256" key="8">
    <source>
        <dbReference type="PROSITE-ProRule" id="PRU00176"/>
    </source>
</evidence>
<feature type="compositionally biased region" description="Basic residues" evidence="10">
    <location>
        <begin position="433"/>
        <end position="443"/>
    </location>
</feature>
<evidence type="ECO:0000256" key="2">
    <source>
        <dbReference type="ARBA" id="ARBA00002388"/>
    </source>
</evidence>
<dbReference type="PANTHER" id="PTHR45843">
    <property type="entry name" value="PEPTIDYL-PROLYL CIS-TRANS ISOMERASE-LIKE 4"/>
    <property type="match status" value="1"/>
</dbReference>
<dbReference type="CDD" id="cd12235">
    <property type="entry name" value="RRM_PPIL4"/>
    <property type="match status" value="1"/>
</dbReference>
<dbReference type="Proteomes" id="UP000261660">
    <property type="component" value="Unplaced"/>
</dbReference>
<comment type="similarity">
    <text evidence="9">Belongs to the cyclophilin-type PPIase family. PPIL4 subfamily.</text>
</comment>
<keyword evidence="7 9" id="KW-0539">Nucleus</keyword>
<dbReference type="InterPro" id="IPR035542">
    <property type="entry name" value="CRIP"/>
</dbReference>
<feature type="domain" description="PPIase cyclophilin-type" evidence="11">
    <location>
        <begin position="6"/>
        <end position="161"/>
    </location>
</feature>
<evidence type="ECO:0000256" key="1">
    <source>
        <dbReference type="ARBA" id="ARBA00000971"/>
    </source>
</evidence>
<evidence type="ECO:0000313" key="13">
    <source>
        <dbReference type="Ensembl" id="ENSLBEP00000015740.1"/>
    </source>
</evidence>
<evidence type="ECO:0000313" key="14">
    <source>
        <dbReference type="Proteomes" id="UP000261660"/>
    </source>
</evidence>
<reference evidence="13" key="2">
    <citation type="submission" date="2025-09" db="UniProtKB">
        <authorList>
            <consortium name="Ensembl"/>
        </authorList>
    </citation>
    <scope>IDENTIFICATION</scope>
</reference>
<dbReference type="Pfam" id="PF00076">
    <property type="entry name" value="RRM_1"/>
    <property type="match status" value="1"/>
</dbReference>
<dbReference type="SMART" id="SM00360">
    <property type="entry name" value="RRM"/>
    <property type="match status" value="1"/>
</dbReference>
<organism evidence="13 14">
    <name type="scientific">Labrus bergylta</name>
    <name type="common">ballan wrasse</name>
    <dbReference type="NCBI Taxonomy" id="56723"/>
    <lineage>
        <taxon>Eukaryota</taxon>
        <taxon>Metazoa</taxon>
        <taxon>Chordata</taxon>
        <taxon>Craniata</taxon>
        <taxon>Vertebrata</taxon>
        <taxon>Euteleostomi</taxon>
        <taxon>Actinopterygii</taxon>
        <taxon>Neopterygii</taxon>
        <taxon>Teleostei</taxon>
        <taxon>Neoteleostei</taxon>
        <taxon>Acanthomorphata</taxon>
        <taxon>Eupercaria</taxon>
        <taxon>Labriformes</taxon>
        <taxon>Labridae</taxon>
        <taxon>Labrus</taxon>
    </lineage>
</organism>
<dbReference type="PRINTS" id="PR00153">
    <property type="entry name" value="CSAPPISMRASE"/>
</dbReference>
<sequence length="491" mass="57149">MAVLLETTLGDIVIDLFTDERPKTCLNFLKLCKIKHYNYCLIHNVQRDFIMQTGDPTGTGRGGESVYSKLYGDQARYFDREKVPRIKHRKMGTVSMVNNGNDQHGSQFLITTGENLDYLDGVHTVFGEVTEGMDVLAKINETFVDKDFIPFQDIRINHTVVLEDPFDDPPDLPVPDRSPEPTKEQLDSGRIGADEVIDDTDGKAAEELEERLKEKEAKTQAILLEMVGDLPDADMRPPENVLFVCKLNPVTTDEDLEIIFSRFGLIKSCEIIRDWKSGDSLCYAFIEFEKQEDCEKAYFKMDNVLIDDRRIHVDFSQSVSKIKWKGKGGKYTKDDFKAYEKDVETRSKLTLKDQVKPKQEYPCVLMFLFFYFMSQHVSLSHSTYDYLLVYLFNNLFTLFTDFFSLQRVFMSLILTFISHFQDGEDNSRERKMGRQRSRSFSRSRSRDRDHKHGKSRDKHGKDGRDKSHSRKDRSRSRESKKSKDKERSRHR</sequence>
<dbReference type="FunFam" id="3.30.70.330:FF:000287">
    <property type="entry name" value="Peptidyl-prolyl cis-trans isomerase"/>
    <property type="match status" value="1"/>
</dbReference>
<feature type="region of interest" description="Disordered" evidence="10">
    <location>
        <begin position="425"/>
        <end position="491"/>
    </location>
</feature>
<dbReference type="EC" id="5.2.1.8" evidence="9"/>
<dbReference type="PROSITE" id="PS50072">
    <property type="entry name" value="CSA_PPIASE_2"/>
    <property type="match status" value="1"/>
</dbReference>
<name>A0A3Q3M5D0_9LABR</name>
<dbReference type="PANTHER" id="PTHR45843:SF1">
    <property type="entry name" value="PEPTIDYL-PROLYL CIS-TRANS ISOMERASE-LIKE 4"/>
    <property type="match status" value="1"/>
</dbReference>
<dbReference type="CDD" id="cd01921">
    <property type="entry name" value="cyclophilin_RRM"/>
    <property type="match status" value="1"/>
</dbReference>
<evidence type="ECO:0000256" key="10">
    <source>
        <dbReference type="SAM" id="MobiDB-lite"/>
    </source>
</evidence>
<evidence type="ECO:0000256" key="7">
    <source>
        <dbReference type="ARBA" id="ARBA00023242"/>
    </source>
</evidence>
<evidence type="ECO:0000256" key="5">
    <source>
        <dbReference type="ARBA" id="ARBA00023110"/>
    </source>
</evidence>
<dbReference type="Pfam" id="PF00160">
    <property type="entry name" value="Pro_isomerase"/>
    <property type="match status" value="1"/>
</dbReference>
<dbReference type="Gene3D" id="2.40.100.10">
    <property type="entry name" value="Cyclophilin-like"/>
    <property type="match status" value="1"/>
</dbReference>
<evidence type="ECO:0000256" key="3">
    <source>
        <dbReference type="ARBA" id="ARBA00004123"/>
    </source>
</evidence>
<dbReference type="Ensembl" id="ENSLBET00000016671.1">
    <property type="protein sequence ID" value="ENSLBEP00000015740.1"/>
    <property type="gene ID" value="ENSLBEG00000012172.1"/>
</dbReference>
<keyword evidence="6 9" id="KW-0413">Isomerase</keyword>
<dbReference type="GO" id="GO:0003723">
    <property type="term" value="F:RNA binding"/>
    <property type="evidence" value="ECO:0007669"/>
    <property type="project" value="UniProtKB-UniRule"/>
</dbReference>